<dbReference type="Gene3D" id="3.40.50.720">
    <property type="entry name" value="NAD(P)-binding Rossmann-like Domain"/>
    <property type="match status" value="1"/>
</dbReference>
<keyword evidence="2" id="KW-0210">Decarboxylase</keyword>
<evidence type="ECO:0000313" key="6">
    <source>
        <dbReference type="EMBL" id="MBP2233841.1"/>
    </source>
</evidence>
<dbReference type="GO" id="GO:0048040">
    <property type="term" value="F:UDP-glucuronate decarboxylase activity"/>
    <property type="evidence" value="ECO:0007669"/>
    <property type="project" value="UniProtKB-EC"/>
</dbReference>
<dbReference type="EMBL" id="JAGILA010000001">
    <property type="protein sequence ID" value="MBP2233841.1"/>
    <property type="molecule type" value="Genomic_DNA"/>
</dbReference>
<dbReference type="PANTHER" id="PTHR43078">
    <property type="entry name" value="UDP-GLUCURONIC ACID DECARBOXYLASE-RELATED"/>
    <property type="match status" value="1"/>
</dbReference>
<proteinExistence type="predicted"/>
<keyword evidence="4 6" id="KW-0456">Lyase</keyword>
<dbReference type="InterPro" id="IPR044516">
    <property type="entry name" value="UXS-like"/>
</dbReference>
<evidence type="ECO:0000259" key="5">
    <source>
        <dbReference type="Pfam" id="PF01370"/>
    </source>
</evidence>
<evidence type="ECO:0000256" key="1">
    <source>
        <dbReference type="ARBA" id="ARBA00001911"/>
    </source>
</evidence>
<organism evidence="6 7">
    <name type="scientific">Sinorhizobium kostiense</name>
    <dbReference type="NCBI Taxonomy" id="76747"/>
    <lineage>
        <taxon>Bacteria</taxon>
        <taxon>Pseudomonadati</taxon>
        <taxon>Pseudomonadota</taxon>
        <taxon>Alphaproteobacteria</taxon>
        <taxon>Hyphomicrobiales</taxon>
        <taxon>Rhizobiaceae</taxon>
        <taxon>Sinorhizobium/Ensifer group</taxon>
        <taxon>Sinorhizobium</taxon>
    </lineage>
</organism>
<dbReference type="InterPro" id="IPR001509">
    <property type="entry name" value="Epimerase_deHydtase"/>
</dbReference>
<reference evidence="6 7" key="1">
    <citation type="submission" date="2021-03" db="EMBL/GenBank/DDBJ databases">
        <title>Genomic Encyclopedia of Type Strains, Phase IV (KMG-IV): sequencing the most valuable type-strain genomes for metagenomic binning, comparative biology and taxonomic classification.</title>
        <authorList>
            <person name="Goeker M."/>
        </authorList>
    </citation>
    <scope>NUCLEOTIDE SEQUENCE [LARGE SCALE GENOMIC DNA]</scope>
    <source>
        <strain evidence="6 7">DSM 13372</strain>
    </source>
</reference>
<gene>
    <name evidence="6" type="ORF">J2Z31_000331</name>
</gene>
<name>A0ABS4QT60_9HYPH</name>
<protein>
    <submittedName>
        <fullName evidence="6">UDP-glucuronate decarboxylase</fullName>
        <ecNumber evidence="6">4.1.1.35</ecNumber>
    </submittedName>
</protein>
<evidence type="ECO:0000313" key="7">
    <source>
        <dbReference type="Proteomes" id="UP000730739"/>
    </source>
</evidence>
<accession>A0ABS4QT60</accession>
<dbReference type="Pfam" id="PF01370">
    <property type="entry name" value="Epimerase"/>
    <property type="match status" value="1"/>
</dbReference>
<dbReference type="EC" id="4.1.1.35" evidence="6"/>
<evidence type="ECO:0000256" key="2">
    <source>
        <dbReference type="ARBA" id="ARBA00022793"/>
    </source>
</evidence>
<dbReference type="Proteomes" id="UP000730739">
    <property type="component" value="Unassembled WGS sequence"/>
</dbReference>
<dbReference type="PANTHER" id="PTHR43078:SF6">
    <property type="entry name" value="UDP-GLUCURONIC ACID DECARBOXYLASE 1"/>
    <property type="match status" value="1"/>
</dbReference>
<comment type="cofactor">
    <cofactor evidence="1">
        <name>NAD(+)</name>
        <dbReference type="ChEBI" id="CHEBI:57540"/>
    </cofactor>
</comment>
<sequence length="324" mass="35724">MRNDRERKRVLVTGGAGFLGSHLCRLLLEAGHQVVCLDDFSIGAKSNVEPLMRFDAFAVAMHDVVEPFELEIDEIYHLANPASPPHCQADPIRAMQTHVLGTINVLELAARHGARVLHVTFSDDGAQQLYPESVGGDAAFLGRRSCYEEGPRSAEALFSDFHELYQLDVRLVRIFNAYGPMMRADDNRIISNFVLRALKGEDITIYGDPSETSTFCFAYDLIDGIVRVMASPASLPVPIDLGSPMEFAIGEVAEQVIELVGSRSSLVLRPKKAGILRRRQPDIALAMQEFGWCPRMDLSGGLLQTIGYFDRLLSASRSPFAEAA</sequence>
<comment type="caution">
    <text evidence="6">The sequence shown here is derived from an EMBL/GenBank/DDBJ whole genome shotgun (WGS) entry which is preliminary data.</text>
</comment>
<dbReference type="InterPro" id="IPR036291">
    <property type="entry name" value="NAD(P)-bd_dom_sf"/>
</dbReference>
<dbReference type="SUPFAM" id="SSF51735">
    <property type="entry name" value="NAD(P)-binding Rossmann-fold domains"/>
    <property type="match status" value="1"/>
</dbReference>
<keyword evidence="3" id="KW-0520">NAD</keyword>
<feature type="domain" description="NAD-dependent epimerase/dehydratase" evidence="5">
    <location>
        <begin position="10"/>
        <end position="237"/>
    </location>
</feature>
<evidence type="ECO:0000256" key="4">
    <source>
        <dbReference type="ARBA" id="ARBA00023239"/>
    </source>
</evidence>
<evidence type="ECO:0000256" key="3">
    <source>
        <dbReference type="ARBA" id="ARBA00023027"/>
    </source>
</evidence>
<keyword evidence="7" id="KW-1185">Reference proteome</keyword>